<organism evidence="2">
    <name type="scientific">Oryza brachyantha</name>
    <name type="common">malo sina</name>
    <dbReference type="NCBI Taxonomy" id="4533"/>
    <lineage>
        <taxon>Eukaryota</taxon>
        <taxon>Viridiplantae</taxon>
        <taxon>Streptophyta</taxon>
        <taxon>Embryophyta</taxon>
        <taxon>Tracheophyta</taxon>
        <taxon>Spermatophyta</taxon>
        <taxon>Magnoliopsida</taxon>
        <taxon>Liliopsida</taxon>
        <taxon>Poales</taxon>
        <taxon>Poaceae</taxon>
        <taxon>BOP clade</taxon>
        <taxon>Oryzoideae</taxon>
        <taxon>Oryzeae</taxon>
        <taxon>Oryzinae</taxon>
        <taxon>Oryza</taxon>
    </lineage>
</organism>
<reference evidence="2" key="2">
    <citation type="submission" date="2013-04" db="UniProtKB">
        <authorList>
            <consortium name="EnsemblPlants"/>
        </authorList>
    </citation>
    <scope>IDENTIFICATION</scope>
</reference>
<dbReference type="AlphaFoldDB" id="J3MYX8"/>
<feature type="region of interest" description="Disordered" evidence="1">
    <location>
        <begin position="48"/>
        <end position="77"/>
    </location>
</feature>
<keyword evidence="3" id="KW-1185">Reference proteome</keyword>
<evidence type="ECO:0000256" key="1">
    <source>
        <dbReference type="SAM" id="MobiDB-lite"/>
    </source>
</evidence>
<reference evidence="2" key="1">
    <citation type="journal article" date="2013" name="Nat. Commun.">
        <title>Whole-genome sequencing of Oryza brachyantha reveals mechanisms underlying Oryza genome evolution.</title>
        <authorList>
            <person name="Chen J."/>
            <person name="Huang Q."/>
            <person name="Gao D."/>
            <person name="Wang J."/>
            <person name="Lang Y."/>
            <person name="Liu T."/>
            <person name="Li B."/>
            <person name="Bai Z."/>
            <person name="Luis Goicoechea J."/>
            <person name="Liang C."/>
            <person name="Chen C."/>
            <person name="Zhang W."/>
            <person name="Sun S."/>
            <person name="Liao Y."/>
            <person name="Zhang X."/>
            <person name="Yang L."/>
            <person name="Song C."/>
            <person name="Wang M."/>
            <person name="Shi J."/>
            <person name="Liu G."/>
            <person name="Liu J."/>
            <person name="Zhou H."/>
            <person name="Zhou W."/>
            <person name="Yu Q."/>
            <person name="An N."/>
            <person name="Chen Y."/>
            <person name="Cai Q."/>
            <person name="Wang B."/>
            <person name="Liu B."/>
            <person name="Min J."/>
            <person name="Huang Y."/>
            <person name="Wu H."/>
            <person name="Li Z."/>
            <person name="Zhang Y."/>
            <person name="Yin Y."/>
            <person name="Song W."/>
            <person name="Jiang J."/>
            <person name="Jackson S.A."/>
            <person name="Wing R.A."/>
            <person name="Wang J."/>
            <person name="Chen M."/>
        </authorList>
    </citation>
    <scope>NUCLEOTIDE SEQUENCE [LARGE SCALE GENOMIC DNA]</scope>
    <source>
        <strain evidence="2">cv. IRGC 101232</strain>
    </source>
</reference>
<proteinExistence type="predicted"/>
<dbReference type="EnsemblPlants" id="OB09G22070.1">
    <property type="protein sequence ID" value="OB09G22070.1"/>
    <property type="gene ID" value="OB09G22070"/>
</dbReference>
<dbReference type="Gramene" id="OB09G22070.1">
    <property type="protein sequence ID" value="OB09G22070.1"/>
    <property type="gene ID" value="OB09G22070"/>
</dbReference>
<evidence type="ECO:0000313" key="2">
    <source>
        <dbReference type="EnsemblPlants" id="OB09G22070.1"/>
    </source>
</evidence>
<evidence type="ECO:0000313" key="3">
    <source>
        <dbReference type="Proteomes" id="UP000006038"/>
    </source>
</evidence>
<dbReference type="Proteomes" id="UP000006038">
    <property type="component" value="Chromosome 9"/>
</dbReference>
<accession>J3MYX8</accession>
<name>J3MYX8_ORYBR</name>
<sequence length="77" mass="8466">MASYALRPALRRVAQRVARVDDGLELPLPHHVHQQLRVLLVRREHEGRQPLLGEAHPVEQRGGDGGGGGRDVDNHAA</sequence>
<dbReference type="HOGENOM" id="CLU_2645328_0_0_1"/>
<protein>
    <submittedName>
        <fullName evidence="2">Uncharacterized protein</fullName>
    </submittedName>
</protein>